<name>A0ABW1D2V4_9ACTN</name>
<organism evidence="1 2">
    <name type="scientific">Nonomuraea insulae</name>
    <dbReference type="NCBI Taxonomy" id="1616787"/>
    <lineage>
        <taxon>Bacteria</taxon>
        <taxon>Bacillati</taxon>
        <taxon>Actinomycetota</taxon>
        <taxon>Actinomycetes</taxon>
        <taxon>Streptosporangiales</taxon>
        <taxon>Streptosporangiaceae</taxon>
        <taxon>Nonomuraea</taxon>
    </lineage>
</organism>
<protein>
    <submittedName>
        <fullName evidence="1">Uncharacterized protein</fullName>
    </submittedName>
</protein>
<dbReference type="EMBL" id="JBHSPA010000070">
    <property type="protein sequence ID" value="MFC5831802.1"/>
    <property type="molecule type" value="Genomic_DNA"/>
</dbReference>
<comment type="caution">
    <text evidence="1">The sequence shown here is derived from an EMBL/GenBank/DDBJ whole genome shotgun (WGS) entry which is preliminary data.</text>
</comment>
<reference evidence="2" key="1">
    <citation type="journal article" date="2019" name="Int. J. Syst. Evol. Microbiol.">
        <title>The Global Catalogue of Microorganisms (GCM) 10K type strain sequencing project: providing services to taxonomists for standard genome sequencing and annotation.</title>
        <authorList>
            <consortium name="The Broad Institute Genomics Platform"/>
            <consortium name="The Broad Institute Genome Sequencing Center for Infectious Disease"/>
            <person name="Wu L."/>
            <person name="Ma J."/>
        </authorList>
    </citation>
    <scope>NUCLEOTIDE SEQUENCE [LARGE SCALE GENOMIC DNA]</scope>
    <source>
        <strain evidence="2">CCUG 53903</strain>
    </source>
</reference>
<evidence type="ECO:0000313" key="1">
    <source>
        <dbReference type="EMBL" id="MFC5831802.1"/>
    </source>
</evidence>
<dbReference type="RefSeq" id="WP_379521261.1">
    <property type="nucleotide sequence ID" value="NZ_JBHSPA010000070.1"/>
</dbReference>
<evidence type="ECO:0000313" key="2">
    <source>
        <dbReference type="Proteomes" id="UP001596058"/>
    </source>
</evidence>
<dbReference type="Proteomes" id="UP001596058">
    <property type="component" value="Unassembled WGS sequence"/>
</dbReference>
<accession>A0ABW1D2V4</accession>
<proteinExistence type="predicted"/>
<keyword evidence="2" id="KW-1185">Reference proteome</keyword>
<gene>
    <name evidence="1" type="ORF">ACFPZ3_48820</name>
</gene>
<sequence length="69" mass="7422">MRPFSAFRSRISAPSAGGALGESFAVSKLGLATSFDADFEHAFTDTANYQRTLRENAVAAGLRAARKER</sequence>